<feature type="repeat" description="ANK" evidence="8">
    <location>
        <begin position="858"/>
        <end position="890"/>
    </location>
</feature>
<evidence type="ECO:0000256" key="1">
    <source>
        <dbReference type="ARBA" id="ARBA00004141"/>
    </source>
</evidence>
<dbReference type="InterPro" id="IPR014710">
    <property type="entry name" value="RmlC-like_jellyroll"/>
</dbReference>
<dbReference type="InterPro" id="IPR036770">
    <property type="entry name" value="Ankyrin_rpt-contain_sf"/>
</dbReference>
<dbReference type="EMBL" id="JBGBPQ010000013">
    <property type="protein sequence ID" value="KAL1512068.1"/>
    <property type="molecule type" value="Genomic_DNA"/>
</dbReference>
<gene>
    <name evidence="12" type="ORF">AB1Y20_005341</name>
</gene>
<feature type="repeat" description="ANK" evidence="8">
    <location>
        <begin position="759"/>
        <end position="791"/>
    </location>
</feature>
<dbReference type="GO" id="GO:0005249">
    <property type="term" value="F:voltage-gated potassium channel activity"/>
    <property type="evidence" value="ECO:0007669"/>
    <property type="project" value="InterPro"/>
</dbReference>
<keyword evidence="4 10" id="KW-0812">Transmembrane</keyword>
<dbReference type="PROSITE" id="PS50297">
    <property type="entry name" value="ANK_REP_REGION"/>
    <property type="match status" value="5"/>
</dbReference>
<dbReference type="Pfam" id="PF00520">
    <property type="entry name" value="Ion_trans"/>
    <property type="match status" value="1"/>
</dbReference>
<dbReference type="SUPFAM" id="SSF51206">
    <property type="entry name" value="cAMP-binding domain-like"/>
    <property type="match status" value="1"/>
</dbReference>
<dbReference type="PANTHER" id="PTHR45743">
    <property type="entry name" value="POTASSIUM CHANNEL AKT1"/>
    <property type="match status" value="1"/>
</dbReference>
<feature type="repeat" description="ANK" evidence="8">
    <location>
        <begin position="957"/>
        <end position="989"/>
    </location>
</feature>
<dbReference type="SUPFAM" id="SSF48403">
    <property type="entry name" value="Ankyrin repeat"/>
    <property type="match status" value="1"/>
</dbReference>
<evidence type="ECO:0000256" key="2">
    <source>
        <dbReference type="ARBA" id="ARBA00007929"/>
    </source>
</evidence>
<dbReference type="Gene3D" id="1.25.40.20">
    <property type="entry name" value="Ankyrin repeat-containing domain"/>
    <property type="match status" value="4"/>
</dbReference>
<feature type="transmembrane region" description="Helical" evidence="10">
    <location>
        <begin position="345"/>
        <end position="371"/>
    </location>
</feature>
<dbReference type="Gene3D" id="1.10.287.70">
    <property type="match status" value="1"/>
</dbReference>
<dbReference type="InterPro" id="IPR002110">
    <property type="entry name" value="Ankyrin_rpt"/>
</dbReference>
<comment type="subcellular location">
    <subcellularLocation>
        <location evidence="1">Membrane</location>
        <topology evidence="1">Multi-pass membrane protein</topology>
    </subcellularLocation>
</comment>
<feature type="repeat" description="ANK" evidence="8">
    <location>
        <begin position="660"/>
        <end position="692"/>
    </location>
</feature>
<keyword evidence="7 10" id="KW-0472">Membrane</keyword>
<dbReference type="Proteomes" id="UP001515480">
    <property type="component" value="Unassembled WGS sequence"/>
</dbReference>
<feature type="transmembrane region" description="Helical" evidence="10">
    <location>
        <begin position="314"/>
        <end position="333"/>
    </location>
</feature>
<evidence type="ECO:0000313" key="13">
    <source>
        <dbReference type="Proteomes" id="UP001515480"/>
    </source>
</evidence>
<evidence type="ECO:0000256" key="9">
    <source>
        <dbReference type="SAM" id="MobiDB-lite"/>
    </source>
</evidence>
<dbReference type="Gene3D" id="2.60.120.10">
    <property type="entry name" value="Jelly Rolls"/>
    <property type="match status" value="1"/>
</dbReference>
<evidence type="ECO:0000256" key="3">
    <source>
        <dbReference type="ARBA" id="ARBA00022448"/>
    </source>
</evidence>
<evidence type="ECO:0000313" key="12">
    <source>
        <dbReference type="EMBL" id="KAL1512068.1"/>
    </source>
</evidence>
<keyword evidence="13" id="KW-1185">Reference proteome</keyword>
<comment type="similarity">
    <text evidence="2">Belongs to the potassium channel family. Plant (TC 1.A.1.4) subfamily.</text>
</comment>
<dbReference type="PRINTS" id="PR01415">
    <property type="entry name" value="ANKYRIN"/>
</dbReference>
<keyword evidence="5 10" id="KW-1133">Transmembrane helix</keyword>
<evidence type="ECO:0000259" key="11">
    <source>
        <dbReference type="PROSITE" id="PS50042"/>
    </source>
</evidence>
<evidence type="ECO:0000256" key="7">
    <source>
        <dbReference type="ARBA" id="ARBA00023136"/>
    </source>
</evidence>
<name>A0AB34J339_PRYPA</name>
<dbReference type="SMART" id="SM00248">
    <property type="entry name" value="ANK"/>
    <property type="match status" value="9"/>
</dbReference>
<dbReference type="InterPro" id="IPR000595">
    <property type="entry name" value="cNMP-bd_dom"/>
</dbReference>
<dbReference type="InterPro" id="IPR045319">
    <property type="entry name" value="KAT/AKT"/>
</dbReference>
<keyword evidence="6" id="KW-0406">Ion transport</keyword>
<dbReference type="Pfam" id="PF13637">
    <property type="entry name" value="Ank_4"/>
    <property type="match status" value="1"/>
</dbReference>
<keyword evidence="8" id="KW-0040">ANK repeat</keyword>
<sequence>MEPPLPRAEGQPSPPPSHQQPALCWTQDFSQQRSNGSNHTSTSSGRRGSLWEMNRASIRRKFKNVQVGKVLSFDSSDWSRHGSSEMSVRNGRVMDQLPKQRYCSKQNKGGRIVYFLLGTTTLCYLISAPYLATLAVTIEIESFIMSYVLDSISLVCCIAQLWWALQEISYSDRESRNDMAEDSEQFTGWRRLRILRRLHLARWPLIELVIAVPYDALLWNSSAQEYIPYVRLTRLLQFFRIPTYFNWLSRSLVFTYTKVKIIQICVYVALATNLIACIFITVAERIAGNSHYKDAPWRVVPYEPSSNGELYLRALYWALMSLTTTGHVDIIYGETEENKGDVWEVLIAMVVMLLATLVYTTVIANVTSVLLRQDRQVEQYRLHLEQVEQYLSHRRVRPDLRRLVRKHFQDALSSDPKDDAALLQQMPRTLRVEVMRDMHYRLLKRCWLFLTCDAQLLMAMCSVMSRATFVDGQTVCATGEIVTDLLFLEKGTVLSKRTSSYVSLRPSANAAEQHARLTSTSGQSDGVQPGLPPKFDSEAVLTMPSTPLCETAFLFNVRQSATLSAVGAVECLLITRADFLPLSGQFQVDIARMRDNCLVRVDRDDPAEAAYLRSMVMQQDKAGISELLYFAGAGDVAACVRLMDGIGRTLRVNPNSGDYDQRTPMHVAASEGQFPVVKLLCERGADVNPVDRFGNLPLGDALRAGHAEVARFLFSVGAVLGWDEARTSAELCELARLGRVSRIDLLIECRADINAQDYDGRTCLHLASSEGSLRVVESLLDHKADINVRDRWRGTPLRDAAREGFAQVAKLIRERGGDLGFTTIEASSELCELARQGNVESLRLLLECGADVNAADYDRRTCLHLAASEGIHLMITLLIGAGAKVNWLDRWLHTPLHDACLNGHAACAKILLAGGGRLQLMGIPCSHMLCESVREGKLERLQLLLECDADVNAQDHTGVTAAHIAVATGNGPILSLLCFAGADLHIKDHWGNTPTSDADKSSNPELLQLVTEEVKKKNEIVSRLQKRRRRNSIPGASTVPSQDLEPDL</sequence>
<feature type="repeat" description="ANK" evidence="8">
    <location>
        <begin position="825"/>
        <end position="857"/>
    </location>
</feature>
<evidence type="ECO:0000256" key="4">
    <source>
        <dbReference type="ARBA" id="ARBA00022692"/>
    </source>
</evidence>
<feature type="transmembrane region" description="Helical" evidence="10">
    <location>
        <begin position="261"/>
        <end position="283"/>
    </location>
</feature>
<evidence type="ECO:0000256" key="8">
    <source>
        <dbReference type="PROSITE-ProRule" id="PRU00023"/>
    </source>
</evidence>
<dbReference type="GO" id="GO:0016020">
    <property type="term" value="C:membrane"/>
    <property type="evidence" value="ECO:0007669"/>
    <property type="project" value="UniProtKB-SubCell"/>
</dbReference>
<proteinExistence type="inferred from homology"/>
<feature type="compositionally biased region" description="Low complexity" evidence="9">
    <location>
        <begin position="33"/>
        <end position="48"/>
    </location>
</feature>
<evidence type="ECO:0000256" key="6">
    <source>
        <dbReference type="ARBA" id="ARBA00023065"/>
    </source>
</evidence>
<dbReference type="PROSITE" id="PS50042">
    <property type="entry name" value="CNMP_BINDING_3"/>
    <property type="match status" value="1"/>
</dbReference>
<dbReference type="InterPro" id="IPR005821">
    <property type="entry name" value="Ion_trans_dom"/>
</dbReference>
<dbReference type="Gene3D" id="1.10.287.630">
    <property type="entry name" value="Helix hairpin bin"/>
    <property type="match status" value="1"/>
</dbReference>
<feature type="transmembrane region" description="Helical" evidence="10">
    <location>
        <begin position="112"/>
        <end position="132"/>
    </location>
</feature>
<evidence type="ECO:0000256" key="5">
    <source>
        <dbReference type="ARBA" id="ARBA00022989"/>
    </source>
</evidence>
<dbReference type="SUPFAM" id="SSF81324">
    <property type="entry name" value="Voltage-gated potassium channels"/>
    <property type="match status" value="1"/>
</dbReference>
<dbReference type="PANTHER" id="PTHR45743:SF2">
    <property type="entry name" value="POTASSIUM CHANNEL AKT1"/>
    <property type="match status" value="1"/>
</dbReference>
<comment type="caution">
    <text evidence="12">The sequence shown here is derived from an EMBL/GenBank/DDBJ whole genome shotgun (WGS) entry which is preliminary data.</text>
</comment>
<feature type="region of interest" description="Disordered" evidence="9">
    <location>
        <begin position="1021"/>
        <end position="1048"/>
    </location>
</feature>
<reference evidence="12 13" key="1">
    <citation type="journal article" date="2024" name="Science">
        <title>Giant polyketide synthase enzymes in the biosynthesis of giant marine polyether toxins.</title>
        <authorList>
            <person name="Fallon T.R."/>
            <person name="Shende V.V."/>
            <person name="Wierzbicki I.H."/>
            <person name="Pendleton A.L."/>
            <person name="Watervoot N.F."/>
            <person name="Auber R.P."/>
            <person name="Gonzalez D.J."/>
            <person name="Wisecaver J.H."/>
            <person name="Moore B.S."/>
        </authorList>
    </citation>
    <scope>NUCLEOTIDE SEQUENCE [LARGE SCALE GENOMIC DNA]</scope>
    <source>
        <strain evidence="12 13">12B1</strain>
    </source>
</reference>
<organism evidence="12 13">
    <name type="scientific">Prymnesium parvum</name>
    <name type="common">Toxic golden alga</name>
    <dbReference type="NCBI Taxonomy" id="97485"/>
    <lineage>
        <taxon>Eukaryota</taxon>
        <taxon>Haptista</taxon>
        <taxon>Haptophyta</taxon>
        <taxon>Prymnesiophyceae</taxon>
        <taxon>Prymnesiales</taxon>
        <taxon>Prymnesiaceae</taxon>
        <taxon>Prymnesium</taxon>
    </lineage>
</organism>
<keyword evidence="3" id="KW-0813">Transport</keyword>
<dbReference type="PROSITE" id="PS50088">
    <property type="entry name" value="ANK_REPEAT"/>
    <property type="match status" value="5"/>
</dbReference>
<dbReference type="Pfam" id="PF12796">
    <property type="entry name" value="Ank_2"/>
    <property type="match status" value="3"/>
</dbReference>
<evidence type="ECO:0000256" key="10">
    <source>
        <dbReference type="SAM" id="Phobius"/>
    </source>
</evidence>
<dbReference type="AlphaFoldDB" id="A0AB34J339"/>
<dbReference type="CDD" id="cd00038">
    <property type="entry name" value="CAP_ED"/>
    <property type="match status" value="1"/>
</dbReference>
<feature type="domain" description="Cyclic nucleotide-binding" evidence="11">
    <location>
        <begin position="448"/>
        <end position="493"/>
    </location>
</feature>
<feature type="compositionally biased region" description="Pro residues" evidence="9">
    <location>
        <begin position="1"/>
        <end position="18"/>
    </location>
</feature>
<dbReference type="InterPro" id="IPR018490">
    <property type="entry name" value="cNMP-bd_dom_sf"/>
</dbReference>
<protein>
    <recommendedName>
        <fullName evidence="11">Cyclic nucleotide-binding domain-containing protein</fullName>
    </recommendedName>
</protein>
<feature type="region of interest" description="Disordered" evidence="9">
    <location>
        <begin position="1"/>
        <end position="50"/>
    </location>
</feature>
<feature type="transmembrane region" description="Helical" evidence="10">
    <location>
        <begin position="144"/>
        <end position="165"/>
    </location>
</feature>
<accession>A0AB34J339</accession>